<dbReference type="InterPro" id="IPR045864">
    <property type="entry name" value="aa-tRNA-synth_II/BPL/LPL"/>
</dbReference>
<comment type="pathway">
    <text evidence="2">Protein modification; protein lipoylation via exogenous pathway; protein N(6)-(lipoyl)lysine from lipoate: step 1/2.</text>
</comment>
<dbReference type="GO" id="GO:0005737">
    <property type="term" value="C:cytoplasm"/>
    <property type="evidence" value="ECO:0007669"/>
    <property type="project" value="TreeGrafter"/>
</dbReference>
<dbReference type="Gene3D" id="3.30.390.50">
    <property type="entry name" value="CO dehydrogenase flavoprotein, C-terminal domain"/>
    <property type="match status" value="1"/>
</dbReference>
<dbReference type="OrthoDB" id="9788148at2"/>
<dbReference type="Pfam" id="PF10437">
    <property type="entry name" value="Lip_prot_lig_C"/>
    <property type="match status" value="1"/>
</dbReference>
<dbReference type="PROSITE" id="PS51733">
    <property type="entry name" value="BPL_LPL_CATALYTIC"/>
    <property type="match status" value="1"/>
</dbReference>
<dbReference type="Proteomes" id="UP000216498">
    <property type="component" value="Unassembled WGS sequence"/>
</dbReference>
<dbReference type="EC" id="6.3.1.20" evidence="3"/>
<accession>A0A265N7Z2</accession>
<dbReference type="EMBL" id="NPMS01000007">
    <property type="protein sequence ID" value="OZU87947.1"/>
    <property type="molecule type" value="Genomic_DNA"/>
</dbReference>
<dbReference type="InterPro" id="IPR004562">
    <property type="entry name" value="LipoylTrfase_LipoateP_Ligase"/>
</dbReference>
<evidence type="ECO:0000256" key="3">
    <source>
        <dbReference type="ARBA" id="ARBA00012367"/>
    </source>
</evidence>
<evidence type="ECO:0000256" key="6">
    <source>
        <dbReference type="ARBA" id="ARBA00022840"/>
    </source>
</evidence>
<evidence type="ECO:0000256" key="4">
    <source>
        <dbReference type="ARBA" id="ARBA00022598"/>
    </source>
</evidence>
<dbReference type="UniPathway" id="UPA00537">
    <property type="reaction ID" value="UER00594"/>
</dbReference>
<dbReference type="AlphaFoldDB" id="A0A265N7Z2"/>
<name>A0A265N7Z2_9BACI</name>
<keyword evidence="10" id="KW-1185">Reference proteome</keyword>
<dbReference type="RefSeq" id="WP_094886635.1">
    <property type="nucleotide sequence ID" value="NZ_NPMS01000007.1"/>
</dbReference>
<dbReference type="GO" id="GO:0017118">
    <property type="term" value="F:lipoyltransferase activity"/>
    <property type="evidence" value="ECO:0007669"/>
    <property type="project" value="TreeGrafter"/>
</dbReference>
<sequence length="331" mass="38094">MKFIDNKGITDPQINLAIEEYILENFGEKDTYLLFYVNKPSIIIGRNQNTIEEINTEYVDKNGIKVVRRLSGGGAVYHDEQNLNFSFITKDDGNSFQNFAKFTEPMVQALNKLGVPAEMQGRNDLAVKGRKISGNAMFSTKGRMFSHGTLMLDSEIENVVSALKVRKEKIESKGIKSIRSRVANISEFLEEKITMDEFKELILRHVFEVKDVKDVPRYELTEEDWEKIHKISEERYQKWEWNYGKSPAFNIQESHKFPAGLVDVRLDVKKGIIENCKIYGDFFGIGRVQVIEDKLTGVQHERKAIEKALADVDVPHYLGKIAKEDFINLIY</sequence>
<dbReference type="GO" id="GO:0016979">
    <property type="term" value="F:lipoate-protein ligase activity"/>
    <property type="evidence" value="ECO:0007669"/>
    <property type="project" value="UniProtKB-EC"/>
</dbReference>
<dbReference type="GO" id="GO:0009249">
    <property type="term" value="P:protein lipoylation"/>
    <property type="evidence" value="ECO:0007669"/>
    <property type="project" value="InterPro"/>
</dbReference>
<dbReference type="InterPro" id="IPR019491">
    <property type="entry name" value="Lipoate_protein_ligase_C"/>
</dbReference>
<dbReference type="SUPFAM" id="SSF82649">
    <property type="entry name" value="SufE/NifU"/>
    <property type="match status" value="1"/>
</dbReference>
<reference evidence="9 10" key="1">
    <citation type="submission" date="2017-08" db="EMBL/GenBank/DDBJ databases">
        <title>Virgibacillus indicus sp. nov. and Virgibacillus profoundi sp. nov, two moderately halophilic bacteria isolated from marine sediment by using the Microfluidic Streak Plate.</title>
        <authorList>
            <person name="Xu B."/>
            <person name="Hu B."/>
            <person name="Wang J."/>
            <person name="Zhu Y."/>
            <person name="Huang L."/>
            <person name="Du W."/>
            <person name="Huang Y."/>
        </authorList>
    </citation>
    <scope>NUCLEOTIDE SEQUENCE [LARGE SCALE GENOMIC DNA]</scope>
    <source>
        <strain evidence="9 10">IO3-P2-C2</strain>
    </source>
</reference>
<keyword evidence="6" id="KW-0067">ATP-binding</keyword>
<dbReference type="NCBIfam" id="TIGR00545">
    <property type="entry name" value="lipoyltrans"/>
    <property type="match status" value="1"/>
</dbReference>
<comment type="pathway">
    <text evidence="1">Protein modification; protein lipoylation via exogenous pathway; protein N(6)-(lipoyl)lysine from lipoate: step 2/2.</text>
</comment>
<proteinExistence type="predicted"/>
<gene>
    <name evidence="9" type="ORF">CIL03_14695</name>
</gene>
<keyword evidence="4 9" id="KW-0436">Ligase</keyword>
<organism evidence="9 10">
    <name type="scientific">Virgibacillus indicus</name>
    <dbReference type="NCBI Taxonomy" id="2024554"/>
    <lineage>
        <taxon>Bacteria</taxon>
        <taxon>Bacillati</taxon>
        <taxon>Bacillota</taxon>
        <taxon>Bacilli</taxon>
        <taxon>Bacillales</taxon>
        <taxon>Bacillaceae</taxon>
        <taxon>Virgibacillus</taxon>
    </lineage>
</organism>
<evidence type="ECO:0000256" key="7">
    <source>
        <dbReference type="ARBA" id="ARBA00048037"/>
    </source>
</evidence>
<evidence type="ECO:0000313" key="10">
    <source>
        <dbReference type="Proteomes" id="UP000216498"/>
    </source>
</evidence>
<evidence type="ECO:0000259" key="8">
    <source>
        <dbReference type="PROSITE" id="PS51733"/>
    </source>
</evidence>
<evidence type="ECO:0000256" key="5">
    <source>
        <dbReference type="ARBA" id="ARBA00022741"/>
    </source>
</evidence>
<dbReference type="Pfam" id="PF21948">
    <property type="entry name" value="LplA-B_cat"/>
    <property type="match status" value="1"/>
</dbReference>
<feature type="domain" description="BPL/LPL catalytic" evidence="8">
    <location>
        <begin position="27"/>
        <end position="214"/>
    </location>
</feature>
<evidence type="ECO:0000256" key="1">
    <source>
        <dbReference type="ARBA" id="ARBA00005085"/>
    </source>
</evidence>
<dbReference type="PANTHER" id="PTHR12561:SF3">
    <property type="entry name" value="LIPOYLTRANSFERASE 1, MITOCHONDRIAL"/>
    <property type="match status" value="1"/>
</dbReference>
<dbReference type="GO" id="GO:0005524">
    <property type="term" value="F:ATP binding"/>
    <property type="evidence" value="ECO:0007669"/>
    <property type="project" value="UniProtKB-KW"/>
</dbReference>
<dbReference type="PANTHER" id="PTHR12561">
    <property type="entry name" value="LIPOATE-PROTEIN LIGASE"/>
    <property type="match status" value="1"/>
</dbReference>
<comment type="caution">
    <text evidence="9">The sequence shown here is derived from an EMBL/GenBank/DDBJ whole genome shotgun (WGS) entry which is preliminary data.</text>
</comment>
<protein>
    <recommendedName>
        <fullName evidence="3">lipoate--protein ligase</fullName>
        <ecNumber evidence="3">6.3.1.20</ecNumber>
    </recommendedName>
</protein>
<evidence type="ECO:0000313" key="9">
    <source>
        <dbReference type="EMBL" id="OZU87947.1"/>
    </source>
</evidence>
<dbReference type="SUPFAM" id="SSF55681">
    <property type="entry name" value="Class II aaRS and biotin synthetases"/>
    <property type="match status" value="1"/>
</dbReference>
<dbReference type="Gene3D" id="3.30.930.10">
    <property type="entry name" value="Bira Bifunctional Protein, Domain 2"/>
    <property type="match status" value="1"/>
</dbReference>
<comment type="catalytic activity">
    <reaction evidence="7">
        <text>L-lysyl-[lipoyl-carrier protein] + (R)-lipoate + ATP = N(6)-[(R)-lipoyl]-L-lysyl-[lipoyl-carrier protein] + AMP + diphosphate + H(+)</text>
        <dbReference type="Rhea" id="RHEA:49288"/>
        <dbReference type="Rhea" id="RHEA-COMP:10500"/>
        <dbReference type="Rhea" id="RHEA-COMP:10502"/>
        <dbReference type="ChEBI" id="CHEBI:15378"/>
        <dbReference type="ChEBI" id="CHEBI:29969"/>
        <dbReference type="ChEBI" id="CHEBI:30616"/>
        <dbReference type="ChEBI" id="CHEBI:33019"/>
        <dbReference type="ChEBI" id="CHEBI:83088"/>
        <dbReference type="ChEBI" id="CHEBI:83099"/>
        <dbReference type="ChEBI" id="CHEBI:456215"/>
        <dbReference type="EC" id="6.3.1.20"/>
    </reaction>
</comment>
<dbReference type="CDD" id="cd16443">
    <property type="entry name" value="LplA"/>
    <property type="match status" value="1"/>
</dbReference>
<dbReference type="FunFam" id="3.30.930.10:FF:000072">
    <property type="entry name" value="Lipoate--protein ligase"/>
    <property type="match status" value="1"/>
</dbReference>
<keyword evidence="5" id="KW-0547">Nucleotide-binding</keyword>
<evidence type="ECO:0000256" key="2">
    <source>
        <dbReference type="ARBA" id="ARBA00005124"/>
    </source>
</evidence>
<dbReference type="InterPro" id="IPR004143">
    <property type="entry name" value="BPL_LPL_catalytic"/>
</dbReference>